<feature type="domain" description="Sushi" evidence="14">
    <location>
        <begin position="773"/>
        <end position="832"/>
    </location>
</feature>
<comment type="cofactor">
    <cofactor evidence="10 11">
        <name>Zn(2+)</name>
        <dbReference type="ChEBI" id="CHEBI:29105"/>
    </cofactor>
    <text evidence="10 11">Binds 1 zinc ion per subunit.</text>
</comment>
<evidence type="ECO:0000256" key="2">
    <source>
        <dbReference type="ARBA" id="ARBA00022670"/>
    </source>
</evidence>
<feature type="region of interest" description="Disordered" evidence="12">
    <location>
        <begin position="61"/>
        <end position="80"/>
    </location>
</feature>
<dbReference type="InterPro" id="IPR013806">
    <property type="entry name" value="Kringle-like"/>
</dbReference>
<evidence type="ECO:0000256" key="1">
    <source>
        <dbReference type="ARBA" id="ARBA00022572"/>
    </source>
</evidence>
<evidence type="ECO:0000313" key="17">
    <source>
        <dbReference type="RefSeq" id="XP_035827184.1"/>
    </source>
</evidence>
<feature type="domain" description="Peptidase M12A" evidence="15">
    <location>
        <begin position="75"/>
        <end position="285"/>
    </location>
</feature>
<evidence type="ECO:0000256" key="11">
    <source>
        <dbReference type="RuleBase" id="RU361183"/>
    </source>
</evidence>
<accession>A0ABM1VXP1</accession>
<evidence type="ECO:0000256" key="5">
    <source>
        <dbReference type="ARBA" id="ARBA00022833"/>
    </source>
</evidence>
<evidence type="ECO:0000256" key="8">
    <source>
        <dbReference type="PROSITE-ProRule" id="PRU00121"/>
    </source>
</evidence>
<dbReference type="Gene3D" id="2.40.20.10">
    <property type="entry name" value="Plasminogen Kringle 4"/>
    <property type="match status" value="1"/>
</dbReference>
<dbReference type="InterPro" id="IPR031569">
    <property type="entry name" value="ApeC"/>
</dbReference>
<evidence type="ECO:0000256" key="4">
    <source>
        <dbReference type="ARBA" id="ARBA00022801"/>
    </source>
</evidence>
<evidence type="ECO:0000256" key="3">
    <source>
        <dbReference type="ARBA" id="ARBA00022723"/>
    </source>
</evidence>
<evidence type="ECO:0000256" key="6">
    <source>
        <dbReference type="ARBA" id="ARBA00023049"/>
    </source>
</evidence>
<dbReference type="InterPro" id="IPR000001">
    <property type="entry name" value="Kringle"/>
</dbReference>
<dbReference type="GeneID" id="101845570"/>
<keyword evidence="11" id="KW-0732">Signal</keyword>
<sequence>MRTRLTRHLAFLGVFVVTLCKPGDTQTLPPAIKDSQDARALYGGHVVQDYLPPGHVVADTQGQGHTQVQGHRERRSTKNNTDFLWPNRVPFVFSTDVEMDRHRLKRVMAYIENHVCVTFHDVTGSYQDTPDWLKQHGYGTSVMLNVVQVSGCTAPLGTSRRRSGILEFQPCNNWYTNLHETGHVLDQIHVQANPDRNLYMSVNPEHVSANQAVLNLQVNKSQFINDFYDTSSVMLYEPTDFSINGLEIYFPIRDELFQHENVFGQERVMFMELSKVYKCNERFCHNISVDCSPGYFTLLKGLCHCVCPEGLDPIRNCKEFRKDADPFIRWPKSPFVLFGPECPKRFQPGTLTLEGTFNPQQSLAPGPPWEFKGHVMNIPFCSRTRGRQSNTDSWPDGNYCAIKPRGVECTRGFEEGSFGWQSDGLLNSTGDIGDIDIQGDWLTIRFCCRKTDYQKMPVELPHREPFSLVAYSMGCPEVVGMRMKMTDVTLYSYNTTRSGTHPNSVSWKYGLRFWMCHYTPPTYGCSAESVLDKNTRSATLTTPGYGVAREASRRCFYTFKVPPNSMLRLTFNTYDLHPEDMVLVRRLHMWENPKRLNNDRPPPQILSVFDHLSVEFWTHWDNFTGWGLNFTVELLLPEDSCYDPKTKGEYYKGNKSISEVYEPCLPWAEATSCLDFPFNGTDGIDLLSSGENNECRNPRGELLQPWCYTYVNGTVCKKRYCDVCNYLKPYDVLKNCSARVASNPEFCHEATERYGCFNTCLFDLEEYVDPGPVTCGKPRMPHDGNPVGPLKDTYLQGAKVAVSCSAYKGNEANIYLECTDTGWVGPRAACPGEYMLELSQFI</sequence>
<keyword evidence="4 10" id="KW-0378">Hydrolase</keyword>
<evidence type="ECO:0000256" key="9">
    <source>
        <dbReference type="PROSITE-ProRule" id="PRU00302"/>
    </source>
</evidence>
<gene>
    <name evidence="17" type="primary">LOC101845570</name>
</gene>
<keyword evidence="1 8" id="KW-0420">Kringle</keyword>
<evidence type="ECO:0000259" key="15">
    <source>
        <dbReference type="PROSITE" id="PS51864"/>
    </source>
</evidence>
<feature type="chain" id="PRO_5045008738" description="Metalloendopeptidase" evidence="11">
    <location>
        <begin position="26"/>
        <end position="842"/>
    </location>
</feature>
<keyword evidence="7 9" id="KW-1015">Disulfide bond</keyword>
<feature type="binding site" evidence="10">
    <location>
        <position position="189"/>
    </location>
    <ligand>
        <name>Zn(2+)</name>
        <dbReference type="ChEBI" id="CHEBI:29105"/>
        <note>catalytic</note>
    </ligand>
</feature>
<dbReference type="PANTHER" id="PTHR10127:SF780">
    <property type="entry name" value="METALLOENDOPEPTIDASE"/>
    <property type="match status" value="1"/>
</dbReference>
<dbReference type="Proteomes" id="UP000694888">
    <property type="component" value="Unplaced"/>
</dbReference>
<organism evidence="16 17">
    <name type="scientific">Aplysia californica</name>
    <name type="common">California sea hare</name>
    <dbReference type="NCBI Taxonomy" id="6500"/>
    <lineage>
        <taxon>Eukaryota</taxon>
        <taxon>Metazoa</taxon>
        <taxon>Spiralia</taxon>
        <taxon>Lophotrochozoa</taxon>
        <taxon>Mollusca</taxon>
        <taxon>Gastropoda</taxon>
        <taxon>Heterobranchia</taxon>
        <taxon>Euthyneura</taxon>
        <taxon>Tectipleura</taxon>
        <taxon>Aplysiida</taxon>
        <taxon>Aplysioidea</taxon>
        <taxon>Aplysiidae</taxon>
        <taxon>Aplysia</taxon>
    </lineage>
</organism>
<feature type="signal peptide" evidence="11">
    <location>
        <begin position="1"/>
        <end position="25"/>
    </location>
</feature>
<keyword evidence="5 10" id="KW-0862">Zinc</keyword>
<comment type="caution">
    <text evidence="8">Lacks conserved residue(s) required for the propagation of feature annotation.</text>
</comment>
<dbReference type="SMART" id="SM00032">
    <property type="entry name" value="CCP"/>
    <property type="match status" value="1"/>
</dbReference>
<dbReference type="PROSITE" id="PS51864">
    <property type="entry name" value="ASTACIN"/>
    <property type="match status" value="1"/>
</dbReference>
<dbReference type="RefSeq" id="XP_035827184.1">
    <property type="nucleotide sequence ID" value="XM_035971291.1"/>
</dbReference>
<keyword evidence="16" id="KW-1185">Reference proteome</keyword>
<feature type="domain" description="Kringle" evidence="13">
    <location>
        <begin position="647"/>
        <end position="736"/>
    </location>
</feature>
<feature type="active site" evidence="10">
    <location>
        <position position="180"/>
    </location>
</feature>
<evidence type="ECO:0000256" key="12">
    <source>
        <dbReference type="SAM" id="MobiDB-lite"/>
    </source>
</evidence>
<keyword evidence="9" id="KW-0768">Sushi</keyword>
<evidence type="ECO:0000313" key="16">
    <source>
        <dbReference type="Proteomes" id="UP000694888"/>
    </source>
</evidence>
<dbReference type="InterPro" id="IPR038178">
    <property type="entry name" value="Kringle_sf"/>
</dbReference>
<dbReference type="SUPFAM" id="SSF57440">
    <property type="entry name" value="Kringle-like"/>
    <property type="match status" value="1"/>
</dbReference>
<dbReference type="SMART" id="SM00130">
    <property type="entry name" value="KR"/>
    <property type="match status" value="1"/>
</dbReference>
<dbReference type="Gene3D" id="2.60.120.290">
    <property type="entry name" value="Spermadhesin, CUB domain"/>
    <property type="match status" value="1"/>
</dbReference>
<evidence type="ECO:0000256" key="10">
    <source>
        <dbReference type="PROSITE-ProRule" id="PRU01211"/>
    </source>
</evidence>
<dbReference type="EC" id="3.4.24.-" evidence="11"/>
<evidence type="ECO:0000256" key="7">
    <source>
        <dbReference type="ARBA" id="ARBA00023157"/>
    </source>
</evidence>
<evidence type="ECO:0000259" key="13">
    <source>
        <dbReference type="PROSITE" id="PS50070"/>
    </source>
</evidence>
<feature type="disulfide bond" evidence="9">
    <location>
        <begin position="775"/>
        <end position="818"/>
    </location>
</feature>
<feature type="binding site" evidence="10">
    <location>
        <position position="179"/>
    </location>
    <ligand>
        <name>Zn(2+)</name>
        <dbReference type="ChEBI" id="CHEBI:29105"/>
        <note>catalytic</note>
    </ligand>
</feature>
<dbReference type="PROSITE" id="PS50923">
    <property type="entry name" value="SUSHI"/>
    <property type="match status" value="1"/>
</dbReference>
<evidence type="ECO:0000259" key="14">
    <source>
        <dbReference type="PROSITE" id="PS50923"/>
    </source>
</evidence>
<proteinExistence type="predicted"/>
<dbReference type="SUPFAM" id="SSF55486">
    <property type="entry name" value="Metalloproteases ('zincins'), catalytic domain"/>
    <property type="match status" value="1"/>
</dbReference>
<dbReference type="Gene3D" id="3.40.390.10">
    <property type="entry name" value="Collagenase (Catalytic Domain)"/>
    <property type="match status" value="1"/>
</dbReference>
<dbReference type="InterPro" id="IPR001506">
    <property type="entry name" value="Peptidase_M12A"/>
</dbReference>
<feature type="binding site" evidence="10">
    <location>
        <position position="183"/>
    </location>
    <ligand>
        <name>Zn(2+)</name>
        <dbReference type="ChEBI" id="CHEBI:29105"/>
        <note>catalytic</note>
    </ligand>
</feature>
<dbReference type="InterPro" id="IPR024079">
    <property type="entry name" value="MetalloPept_cat_dom_sf"/>
</dbReference>
<dbReference type="InterPro" id="IPR035914">
    <property type="entry name" value="Sperma_CUB_dom_sf"/>
</dbReference>
<dbReference type="PANTHER" id="PTHR10127">
    <property type="entry name" value="DISCOIDIN, CUB, EGF, LAMININ , AND ZINC METALLOPROTEASE DOMAIN CONTAINING"/>
    <property type="match status" value="1"/>
</dbReference>
<dbReference type="SUPFAM" id="SSF49854">
    <property type="entry name" value="Spermadhesin, CUB domain"/>
    <property type="match status" value="1"/>
</dbReference>
<keyword evidence="6 10" id="KW-0482">Metalloprotease</keyword>
<dbReference type="Pfam" id="PF01400">
    <property type="entry name" value="Astacin"/>
    <property type="match status" value="1"/>
</dbReference>
<reference evidence="17" key="1">
    <citation type="submission" date="2025-08" db="UniProtKB">
        <authorList>
            <consortium name="RefSeq"/>
        </authorList>
    </citation>
    <scope>IDENTIFICATION</scope>
</reference>
<protein>
    <recommendedName>
        <fullName evidence="11">Metalloendopeptidase</fullName>
        <ecNumber evidence="11">3.4.24.-</ecNumber>
    </recommendedName>
</protein>
<dbReference type="PRINTS" id="PR00480">
    <property type="entry name" value="ASTACIN"/>
</dbReference>
<dbReference type="InterPro" id="IPR006026">
    <property type="entry name" value="Peptidase_Metallo"/>
</dbReference>
<name>A0ABM1VXP1_APLCA</name>
<dbReference type="PROSITE" id="PS50070">
    <property type="entry name" value="KRINGLE_2"/>
    <property type="match status" value="1"/>
</dbReference>
<keyword evidence="2 10" id="KW-0645">Protease</keyword>
<keyword evidence="3 10" id="KW-0479">Metal-binding</keyword>
<dbReference type="InterPro" id="IPR000436">
    <property type="entry name" value="Sushi_SCR_CCP_dom"/>
</dbReference>
<dbReference type="Pfam" id="PF16977">
    <property type="entry name" value="ApeC"/>
    <property type="match status" value="1"/>
</dbReference>
<dbReference type="SMART" id="SM00235">
    <property type="entry name" value="ZnMc"/>
    <property type="match status" value="1"/>
</dbReference>